<keyword evidence="2 5" id="KW-0812">Transmembrane</keyword>
<gene>
    <name evidence="7" type="ORF">LSH36_1273g00024</name>
</gene>
<accession>A0AAD9MRU3</accession>
<evidence type="ECO:0000313" key="8">
    <source>
        <dbReference type="Proteomes" id="UP001208570"/>
    </source>
</evidence>
<evidence type="ECO:0000259" key="6">
    <source>
        <dbReference type="PROSITE" id="PS50850"/>
    </source>
</evidence>
<comment type="caution">
    <text evidence="7">The sequence shown here is derived from an EMBL/GenBank/DDBJ whole genome shotgun (WGS) entry which is preliminary data.</text>
</comment>
<name>A0AAD9MRU3_9ANNE</name>
<feature type="transmembrane region" description="Helical" evidence="5">
    <location>
        <begin position="202"/>
        <end position="223"/>
    </location>
</feature>
<dbReference type="SUPFAM" id="SSF103473">
    <property type="entry name" value="MFS general substrate transporter"/>
    <property type="match status" value="1"/>
</dbReference>
<keyword evidence="3 5" id="KW-1133">Transmembrane helix</keyword>
<dbReference type="InterPro" id="IPR020846">
    <property type="entry name" value="MFS_dom"/>
</dbReference>
<evidence type="ECO:0000256" key="1">
    <source>
        <dbReference type="ARBA" id="ARBA00004141"/>
    </source>
</evidence>
<evidence type="ECO:0000313" key="7">
    <source>
        <dbReference type="EMBL" id="KAK2140709.1"/>
    </source>
</evidence>
<feature type="transmembrane region" description="Helical" evidence="5">
    <location>
        <begin position="18"/>
        <end position="37"/>
    </location>
</feature>
<keyword evidence="8" id="KW-1185">Reference proteome</keyword>
<evidence type="ECO:0000256" key="2">
    <source>
        <dbReference type="ARBA" id="ARBA00022692"/>
    </source>
</evidence>
<evidence type="ECO:0000256" key="5">
    <source>
        <dbReference type="SAM" id="Phobius"/>
    </source>
</evidence>
<reference evidence="7" key="1">
    <citation type="journal article" date="2023" name="Mol. Biol. Evol.">
        <title>Third-Generation Sequencing Reveals the Adaptive Role of the Epigenome in Three Deep-Sea Polychaetes.</title>
        <authorList>
            <person name="Perez M."/>
            <person name="Aroh O."/>
            <person name="Sun Y."/>
            <person name="Lan Y."/>
            <person name="Juniper S.K."/>
            <person name="Young C.R."/>
            <person name="Angers B."/>
            <person name="Qian P.Y."/>
        </authorList>
    </citation>
    <scope>NUCLEOTIDE SEQUENCE</scope>
    <source>
        <strain evidence="7">P08H-3</strain>
    </source>
</reference>
<feature type="transmembrane region" description="Helical" evidence="5">
    <location>
        <begin position="148"/>
        <end position="165"/>
    </location>
</feature>
<dbReference type="EMBL" id="JAODUP010001272">
    <property type="protein sequence ID" value="KAK2140709.1"/>
    <property type="molecule type" value="Genomic_DNA"/>
</dbReference>
<dbReference type="InterPro" id="IPR005828">
    <property type="entry name" value="MFS_sugar_transport-like"/>
</dbReference>
<proteinExistence type="predicted"/>
<sequence length="258" mass="29571">MEVTLSFNDVFKYIGDTGFYQILLYFVVCLPSFFNGIQNMSANFFAAPMDHWCKIPRLGNFSFETQKKVAIPYVEDDPTEYQSCQMYDLYYDNLTDDQILNWDRNITRNTSLIDCTEWIFDRSEFISTINSKYNLVCDSSWMSELTSTIYMGGVLVGSVISGLISDKFGRKVPMLLFMVGYEVFALVQAFAPNYTVFVIVRFLNSVCNVSSYLCAYVIVMEIFGPTHYVLLSTGYQIFFSVGFMLSAGIAFAIRDHEK</sequence>
<dbReference type="PROSITE" id="PS50850">
    <property type="entry name" value="MFS"/>
    <property type="match status" value="1"/>
</dbReference>
<dbReference type="Pfam" id="PF00083">
    <property type="entry name" value="Sugar_tr"/>
    <property type="match status" value="1"/>
</dbReference>
<feature type="non-terminal residue" evidence="7">
    <location>
        <position position="1"/>
    </location>
</feature>
<evidence type="ECO:0000256" key="4">
    <source>
        <dbReference type="ARBA" id="ARBA00023136"/>
    </source>
</evidence>
<dbReference type="AlphaFoldDB" id="A0AAD9MRU3"/>
<dbReference type="PANTHER" id="PTHR24064">
    <property type="entry name" value="SOLUTE CARRIER FAMILY 22 MEMBER"/>
    <property type="match status" value="1"/>
</dbReference>
<protein>
    <recommendedName>
        <fullName evidence="6">Major facilitator superfamily (MFS) profile domain-containing protein</fullName>
    </recommendedName>
</protein>
<feature type="transmembrane region" description="Helical" evidence="5">
    <location>
        <begin position="171"/>
        <end position="190"/>
    </location>
</feature>
<dbReference type="Gene3D" id="1.20.1250.20">
    <property type="entry name" value="MFS general substrate transporter like domains"/>
    <property type="match status" value="1"/>
</dbReference>
<keyword evidence="4 5" id="KW-0472">Membrane</keyword>
<dbReference type="GO" id="GO:0022857">
    <property type="term" value="F:transmembrane transporter activity"/>
    <property type="evidence" value="ECO:0007669"/>
    <property type="project" value="InterPro"/>
</dbReference>
<dbReference type="Proteomes" id="UP001208570">
    <property type="component" value="Unassembled WGS sequence"/>
</dbReference>
<evidence type="ECO:0000256" key="3">
    <source>
        <dbReference type="ARBA" id="ARBA00022989"/>
    </source>
</evidence>
<dbReference type="InterPro" id="IPR036259">
    <property type="entry name" value="MFS_trans_sf"/>
</dbReference>
<feature type="transmembrane region" description="Helical" evidence="5">
    <location>
        <begin position="235"/>
        <end position="253"/>
    </location>
</feature>
<dbReference type="GO" id="GO:0016020">
    <property type="term" value="C:membrane"/>
    <property type="evidence" value="ECO:0007669"/>
    <property type="project" value="UniProtKB-SubCell"/>
</dbReference>
<organism evidence="7 8">
    <name type="scientific">Paralvinella palmiformis</name>
    <dbReference type="NCBI Taxonomy" id="53620"/>
    <lineage>
        <taxon>Eukaryota</taxon>
        <taxon>Metazoa</taxon>
        <taxon>Spiralia</taxon>
        <taxon>Lophotrochozoa</taxon>
        <taxon>Annelida</taxon>
        <taxon>Polychaeta</taxon>
        <taxon>Sedentaria</taxon>
        <taxon>Canalipalpata</taxon>
        <taxon>Terebellida</taxon>
        <taxon>Terebelliformia</taxon>
        <taxon>Alvinellidae</taxon>
        <taxon>Paralvinella</taxon>
    </lineage>
</organism>
<feature type="domain" description="Major facilitator superfamily (MFS) profile" evidence="6">
    <location>
        <begin position="89"/>
        <end position="258"/>
    </location>
</feature>
<comment type="subcellular location">
    <subcellularLocation>
        <location evidence="1">Membrane</location>
        <topology evidence="1">Multi-pass membrane protein</topology>
    </subcellularLocation>
</comment>